<feature type="region of interest" description="Disordered" evidence="1">
    <location>
        <begin position="145"/>
        <end position="192"/>
    </location>
</feature>
<feature type="compositionally biased region" description="Pro residues" evidence="1">
    <location>
        <begin position="145"/>
        <end position="176"/>
    </location>
</feature>
<feature type="compositionally biased region" description="Low complexity" evidence="1">
    <location>
        <begin position="177"/>
        <end position="192"/>
    </location>
</feature>
<proteinExistence type="predicted"/>
<name>K1TKJ6_9ZZZZ</name>
<organism evidence="2">
    <name type="scientific">human gut metagenome</name>
    <dbReference type="NCBI Taxonomy" id="408170"/>
    <lineage>
        <taxon>unclassified sequences</taxon>
        <taxon>metagenomes</taxon>
        <taxon>organismal metagenomes</taxon>
    </lineage>
</organism>
<evidence type="ECO:0000313" key="2">
    <source>
        <dbReference type="EMBL" id="EKC59771.1"/>
    </source>
</evidence>
<feature type="non-terminal residue" evidence="2">
    <location>
        <position position="192"/>
    </location>
</feature>
<sequence length="192" mass="20415">VCLPVSAYAETETTEEAAAPAVVEEAAQDNTADEAASEDSASCVRVVDVTIFMDTTKGHFESDPDNVALTYLNRAEFEETPITLPTVIANEGWEFKGWDVWGKEHFVLGADATELGTSGLGAFPVGSLVGGIYLYPIFMEAPKPVEPTPTTPVEPTPTTPVEPTPTTPVEPTPTTPVEPTRPLRSTPTPTTP</sequence>
<dbReference type="EMBL" id="AJWZ01006435">
    <property type="protein sequence ID" value="EKC59771.1"/>
    <property type="molecule type" value="Genomic_DNA"/>
</dbReference>
<evidence type="ECO:0000256" key="1">
    <source>
        <dbReference type="SAM" id="MobiDB-lite"/>
    </source>
</evidence>
<dbReference type="AlphaFoldDB" id="K1TKJ6"/>
<feature type="non-terminal residue" evidence="2">
    <location>
        <position position="1"/>
    </location>
</feature>
<accession>K1TKJ6</accession>
<gene>
    <name evidence="2" type="ORF">OBE_09325</name>
</gene>
<comment type="caution">
    <text evidence="2">The sequence shown here is derived from an EMBL/GenBank/DDBJ whole genome shotgun (WGS) entry which is preliminary data.</text>
</comment>
<reference evidence="2" key="1">
    <citation type="journal article" date="2013" name="Environ. Microbiol.">
        <title>Microbiota from the distal guts of lean and obese adolescents exhibit partial functional redundancy besides clear differences in community structure.</title>
        <authorList>
            <person name="Ferrer M."/>
            <person name="Ruiz A."/>
            <person name="Lanza F."/>
            <person name="Haange S.B."/>
            <person name="Oberbach A."/>
            <person name="Till H."/>
            <person name="Bargiela R."/>
            <person name="Campoy C."/>
            <person name="Segura M.T."/>
            <person name="Richter M."/>
            <person name="von Bergen M."/>
            <person name="Seifert J."/>
            <person name="Suarez A."/>
        </authorList>
    </citation>
    <scope>NUCLEOTIDE SEQUENCE</scope>
</reference>
<protein>
    <submittedName>
        <fullName evidence="2">Uncharacterized protein</fullName>
    </submittedName>
</protein>